<proteinExistence type="predicted"/>
<dbReference type="GeneID" id="5030234"/>
<evidence type="ECO:0008006" key="3">
    <source>
        <dbReference type="Google" id="ProtNLM"/>
    </source>
</evidence>
<dbReference type="EMBL" id="CT868257">
    <property type="protein sequence ID" value="CAK77052.1"/>
    <property type="molecule type" value="Genomic_DNA"/>
</dbReference>
<accession>A0D1Y5</accession>
<reference evidence="1 2" key="1">
    <citation type="journal article" date="2006" name="Nature">
        <title>Global trends of whole-genome duplications revealed by the ciliate Paramecium tetraurelia.</title>
        <authorList>
            <consortium name="Genoscope"/>
            <person name="Aury J.-M."/>
            <person name="Jaillon O."/>
            <person name="Duret L."/>
            <person name="Noel B."/>
            <person name="Jubin C."/>
            <person name="Porcel B.M."/>
            <person name="Segurens B."/>
            <person name="Daubin V."/>
            <person name="Anthouard V."/>
            <person name="Aiach N."/>
            <person name="Arnaiz O."/>
            <person name="Billaut A."/>
            <person name="Beisson J."/>
            <person name="Blanc I."/>
            <person name="Bouhouche K."/>
            <person name="Camara F."/>
            <person name="Duharcourt S."/>
            <person name="Guigo R."/>
            <person name="Gogendeau D."/>
            <person name="Katinka M."/>
            <person name="Keller A.-M."/>
            <person name="Kissmehl R."/>
            <person name="Klotz C."/>
            <person name="Koll F."/>
            <person name="Le Moue A."/>
            <person name="Lepere C."/>
            <person name="Malinsky S."/>
            <person name="Nowacki M."/>
            <person name="Nowak J.K."/>
            <person name="Plattner H."/>
            <person name="Poulain J."/>
            <person name="Ruiz F."/>
            <person name="Serrano V."/>
            <person name="Zagulski M."/>
            <person name="Dessen P."/>
            <person name="Betermier M."/>
            <person name="Weissenbach J."/>
            <person name="Scarpelli C."/>
            <person name="Schachter V."/>
            <person name="Sperling L."/>
            <person name="Meyer E."/>
            <person name="Cohen J."/>
            <person name="Wincker P."/>
        </authorList>
    </citation>
    <scope>NUCLEOTIDE SEQUENCE [LARGE SCALE GENOMIC DNA]</scope>
    <source>
        <strain evidence="1 2">Stock d4-2</strain>
    </source>
</reference>
<protein>
    <recommendedName>
        <fullName evidence="3">Transmembrane protein</fullName>
    </recommendedName>
</protein>
<organism evidence="1 2">
    <name type="scientific">Paramecium tetraurelia</name>
    <dbReference type="NCBI Taxonomy" id="5888"/>
    <lineage>
        <taxon>Eukaryota</taxon>
        <taxon>Sar</taxon>
        <taxon>Alveolata</taxon>
        <taxon>Ciliophora</taxon>
        <taxon>Intramacronucleata</taxon>
        <taxon>Oligohymenophorea</taxon>
        <taxon>Peniculida</taxon>
        <taxon>Parameciidae</taxon>
        <taxon>Paramecium</taxon>
    </lineage>
</organism>
<keyword evidence="2" id="KW-1185">Reference proteome</keyword>
<dbReference type="AlphaFoldDB" id="A0D1Y5"/>
<sequence>MNSNSFELTNKCQQLLTNLESINQQTDQMKQINIIQEQQQIENVILEQTDVKIKLIDDFNKQTDFCYGIVFNNSGSIMISNHCNDILVQEFQIRKIAIIKSIQGALRLNQLFSIQQKNELFHFWELGQISYLLELLQQQRMEVVKTIYISYQSGIVFNIKYTRRLTYLRRKRLFNNNMESKFYKE</sequence>
<evidence type="ECO:0000313" key="2">
    <source>
        <dbReference type="Proteomes" id="UP000000600"/>
    </source>
</evidence>
<dbReference type="HOGENOM" id="CLU_1463954_0_0_1"/>
<dbReference type="KEGG" id="ptm:GSPATT00039186001"/>
<evidence type="ECO:0000313" key="1">
    <source>
        <dbReference type="EMBL" id="CAK77052.1"/>
    </source>
</evidence>
<dbReference type="RefSeq" id="XP_001444449.1">
    <property type="nucleotide sequence ID" value="XM_001444412.1"/>
</dbReference>
<dbReference type="Proteomes" id="UP000000600">
    <property type="component" value="Unassembled WGS sequence"/>
</dbReference>
<dbReference type="InParanoid" id="A0D1Y5"/>
<gene>
    <name evidence="1" type="ORF">GSPATT00039186001</name>
</gene>
<name>A0D1Y5_PARTE</name>